<evidence type="ECO:0000313" key="2">
    <source>
        <dbReference type="EMBL" id="EIC28278.1"/>
    </source>
</evidence>
<organism evidence="2 3">
    <name type="scientific">Methylomicrobium album BG8</name>
    <dbReference type="NCBI Taxonomy" id="686340"/>
    <lineage>
        <taxon>Bacteria</taxon>
        <taxon>Pseudomonadati</taxon>
        <taxon>Pseudomonadota</taxon>
        <taxon>Gammaproteobacteria</taxon>
        <taxon>Methylococcales</taxon>
        <taxon>Methylococcaceae</taxon>
        <taxon>Methylomicrobium</taxon>
    </lineage>
</organism>
<dbReference type="RefSeq" id="WP_005369165.1">
    <property type="nucleotide sequence ID" value="NZ_CM001475.1"/>
</dbReference>
<accession>H8GMN8</accession>
<evidence type="ECO:0000256" key="1">
    <source>
        <dbReference type="SAM" id="Coils"/>
    </source>
</evidence>
<reference evidence="2 3" key="1">
    <citation type="journal article" date="2013" name="Genome Announc.">
        <title>Genome Sequence of the Obligate Gammaproteobacterial Methanotroph Methylomicrobium album Strain BG8.</title>
        <authorList>
            <person name="Kits K.D."/>
            <person name="Kalyuzhnaya M.G."/>
            <person name="Klotz M.G."/>
            <person name="Jetten M.S."/>
            <person name="Op den Camp H.J."/>
            <person name="Vuilleumier S."/>
            <person name="Bringel F."/>
            <person name="Dispirito A.A."/>
            <person name="Murrell J.C."/>
            <person name="Bruce D."/>
            <person name="Cheng J.F."/>
            <person name="Copeland A."/>
            <person name="Goodwin L."/>
            <person name="Hauser L."/>
            <person name="Lajus A."/>
            <person name="Land M.L."/>
            <person name="Lapidus A."/>
            <person name="Lucas S."/>
            <person name="Medigue C."/>
            <person name="Pitluck S."/>
            <person name="Woyke T."/>
            <person name="Zeytun A."/>
            <person name="Stein L.Y."/>
        </authorList>
    </citation>
    <scope>NUCLEOTIDE SEQUENCE [LARGE SCALE GENOMIC DNA]</scope>
    <source>
        <strain evidence="2 3">BG8</strain>
    </source>
</reference>
<feature type="coiled-coil region" evidence="1">
    <location>
        <begin position="21"/>
        <end position="93"/>
    </location>
</feature>
<dbReference type="SUPFAM" id="SSF56935">
    <property type="entry name" value="Porins"/>
    <property type="match status" value="1"/>
</dbReference>
<dbReference type="Pfam" id="PF16930">
    <property type="entry name" value="Porin_5"/>
    <property type="match status" value="1"/>
</dbReference>
<sequence>MIVIRNTLAAVLTGAFLSPALAGEKEELLKLKKQMDGEREELLELKNTAENLVELFVEQGLLDKQKAERLINKAKAKAQTEAKQQLVQEQEQAEEPLAHNAAAAGPGVGTGNGKSVFVGYVPEFVKEEIRQQVRADLKNEVVKEVKADAKQEQWGIPGALPEWVANTKLSFDMRIRGADDFFQPDNEPLLDYLSINEEGGHLAARNKGREYLNTTKDRFRFSERFRLGLDMKIDEHLKAGLRLATSNIRNPVSNDQALGNTGQSFEFAIDRGFLQYDFVDNKGNDWFTVYGGRFANPWVSTDVVFDPDLSFQGLAGTFRYRFNQDSAKVKSYKAALTNDLGGRAGINFGPQTPDSVFATLGVFPIQEINLSTADKWLFGGQLGADWLVRNDSRLKVAASYYDYKNIRARPNARGSFENDWTAPEFIQKGNSLVPINLNDGFNPRCTSAQSAIGQGCLYGLASDFRIFNLTAIYDVDFAGTHVVLTGDYAKNFGYDAARIEREFPGLLADNTAKTSAFQVRLDVGDPDIRRFMAWNVFLAYRYVERDAVLDAFTESLFHAGGTDAKGWWIGGSYGLARNTWVNLRWSSTDSIDGPKLSIDTAAVDLNVRF</sequence>
<dbReference type="STRING" id="686340.Metal_0424"/>
<dbReference type="Proteomes" id="UP000005090">
    <property type="component" value="Chromosome"/>
</dbReference>
<keyword evidence="3" id="KW-1185">Reference proteome</keyword>
<dbReference type="AlphaFoldDB" id="H8GMN8"/>
<dbReference type="EMBL" id="CM001475">
    <property type="protein sequence ID" value="EIC28278.1"/>
    <property type="molecule type" value="Genomic_DNA"/>
</dbReference>
<dbReference type="eggNOG" id="COG3746">
    <property type="taxonomic scope" value="Bacteria"/>
</dbReference>
<gene>
    <name evidence="2" type="ORF">Metal_0424</name>
</gene>
<evidence type="ECO:0000313" key="3">
    <source>
        <dbReference type="Proteomes" id="UP000005090"/>
    </source>
</evidence>
<evidence type="ECO:0008006" key="4">
    <source>
        <dbReference type="Google" id="ProtNLM"/>
    </source>
</evidence>
<dbReference type="HOGENOM" id="CLU_027640_0_0_6"/>
<name>H8GMN8_METAL</name>
<proteinExistence type="predicted"/>
<keyword evidence="1" id="KW-0175">Coiled coil</keyword>
<protein>
    <recommendedName>
        <fullName evidence="4">Porin</fullName>
    </recommendedName>
</protein>
<dbReference type="InterPro" id="IPR032638">
    <property type="entry name" value="Porin_5"/>
</dbReference>